<dbReference type="Proteomes" id="UP000605733">
    <property type="component" value="Unassembled WGS sequence"/>
</dbReference>
<dbReference type="PANTHER" id="PTHR45663:SF11">
    <property type="entry name" value="GEO12009P1"/>
    <property type="match status" value="1"/>
</dbReference>
<evidence type="ECO:0000259" key="7">
    <source>
        <dbReference type="PROSITE" id="PS51352"/>
    </source>
</evidence>
<evidence type="ECO:0000313" key="8">
    <source>
        <dbReference type="EMBL" id="GGG29549.1"/>
    </source>
</evidence>
<protein>
    <recommendedName>
        <fullName evidence="6">Thioredoxin</fullName>
    </recommendedName>
</protein>
<organism evidence="8 9">
    <name type="scientific">Christiangramia forsetii</name>
    <dbReference type="NCBI Taxonomy" id="411153"/>
    <lineage>
        <taxon>Bacteria</taxon>
        <taxon>Pseudomonadati</taxon>
        <taxon>Bacteroidota</taxon>
        <taxon>Flavobacteriia</taxon>
        <taxon>Flavobacteriales</taxon>
        <taxon>Flavobacteriaceae</taxon>
        <taxon>Christiangramia</taxon>
    </lineage>
</organism>
<evidence type="ECO:0000256" key="3">
    <source>
        <dbReference type="ARBA" id="ARBA00022982"/>
    </source>
</evidence>
<dbReference type="Gene3D" id="3.40.30.10">
    <property type="entry name" value="Glutaredoxin"/>
    <property type="match status" value="1"/>
</dbReference>
<dbReference type="NCBIfam" id="TIGR01068">
    <property type="entry name" value="thioredoxin"/>
    <property type="match status" value="1"/>
</dbReference>
<dbReference type="RefSeq" id="WP_011711234.1">
    <property type="nucleotide sequence ID" value="NZ_BMIX01000002.1"/>
</dbReference>
<dbReference type="InterPro" id="IPR005746">
    <property type="entry name" value="Thioredoxin"/>
</dbReference>
<dbReference type="InterPro" id="IPR013766">
    <property type="entry name" value="Thioredoxin_domain"/>
</dbReference>
<evidence type="ECO:0000256" key="4">
    <source>
        <dbReference type="ARBA" id="ARBA00023157"/>
    </source>
</evidence>
<evidence type="ECO:0000256" key="5">
    <source>
        <dbReference type="ARBA" id="ARBA00023284"/>
    </source>
</evidence>
<dbReference type="PRINTS" id="PR00421">
    <property type="entry name" value="THIOREDOXIN"/>
</dbReference>
<keyword evidence="9" id="KW-1185">Reference proteome</keyword>
<dbReference type="Pfam" id="PF00085">
    <property type="entry name" value="Thioredoxin"/>
    <property type="match status" value="1"/>
</dbReference>
<keyword evidence="3" id="KW-0249">Electron transport</keyword>
<name>A0ABQ1WGE9_9FLAO</name>
<accession>A0ABQ1WGE9</accession>
<comment type="caution">
    <text evidence="8">The sequence shown here is derived from an EMBL/GenBank/DDBJ whole genome shotgun (WGS) entry which is preliminary data.</text>
</comment>
<dbReference type="EMBL" id="BMIX01000002">
    <property type="protein sequence ID" value="GGG29549.1"/>
    <property type="molecule type" value="Genomic_DNA"/>
</dbReference>
<sequence>MKSSFNDIIKSETPVLIDFYADWCGPCKSLAPILKQVKKELGDKVKIVKIDVDKNQPLAAKYQVRGVPTMIIFKNGEQMWRQSGVLPKEEIKNKITSI</sequence>
<dbReference type="PROSITE" id="PS00194">
    <property type="entry name" value="THIOREDOXIN_1"/>
    <property type="match status" value="1"/>
</dbReference>
<proteinExistence type="inferred from homology"/>
<dbReference type="SUPFAM" id="SSF52833">
    <property type="entry name" value="Thioredoxin-like"/>
    <property type="match status" value="1"/>
</dbReference>
<dbReference type="PROSITE" id="PS51352">
    <property type="entry name" value="THIOREDOXIN_2"/>
    <property type="match status" value="1"/>
</dbReference>
<comment type="similarity">
    <text evidence="1">Belongs to the thioredoxin family.</text>
</comment>
<evidence type="ECO:0000313" key="9">
    <source>
        <dbReference type="Proteomes" id="UP000605733"/>
    </source>
</evidence>
<evidence type="ECO:0000256" key="2">
    <source>
        <dbReference type="ARBA" id="ARBA00022448"/>
    </source>
</evidence>
<evidence type="ECO:0000256" key="1">
    <source>
        <dbReference type="ARBA" id="ARBA00008987"/>
    </source>
</evidence>
<evidence type="ECO:0000256" key="6">
    <source>
        <dbReference type="NCBIfam" id="TIGR01068"/>
    </source>
</evidence>
<dbReference type="InterPro" id="IPR036249">
    <property type="entry name" value="Thioredoxin-like_sf"/>
</dbReference>
<keyword evidence="4" id="KW-1015">Disulfide bond</keyword>
<dbReference type="InterPro" id="IPR017937">
    <property type="entry name" value="Thioredoxin_CS"/>
</dbReference>
<dbReference type="PANTHER" id="PTHR45663">
    <property type="entry name" value="GEO12009P1"/>
    <property type="match status" value="1"/>
</dbReference>
<gene>
    <name evidence="8" type="ORF">GCM10011532_11280</name>
</gene>
<dbReference type="PIRSF" id="PIRSF000077">
    <property type="entry name" value="Thioredoxin"/>
    <property type="match status" value="1"/>
</dbReference>
<feature type="domain" description="Thioredoxin" evidence="7">
    <location>
        <begin position="1"/>
        <end position="98"/>
    </location>
</feature>
<reference evidence="9" key="1">
    <citation type="journal article" date="2019" name="Int. J. Syst. Evol. Microbiol.">
        <title>The Global Catalogue of Microorganisms (GCM) 10K type strain sequencing project: providing services to taxonomists for standard genome sequencing and annotation.</title>
        <authorList>
            <consortium name="The Broad Institute Genomics Platform"/>
            <consortium name="The Broad Institute Genome Sequencing Center for Infectious Disease"/>
            <person name="Wu L."/>
            <person name="Ma J."/>
        </authorList>
    </citation>
    <scope>NUCLEOTIDE SEQUENCE [LARGE SCALE GENOMIC DNA]</scope>
    <source>
        <strain evidence="9">CGMCC 1.15422</strain>
    </source>
</reference>
<keyword evidence="2" id="KW-0813">Transport</keyword>
<dbReference type="CDD" id="cd02947">
    <property type="entry name" value="TRX_family"/>
    <property type="match status" value="1"/>
</dbReference>
<keyword evidence="5" id="KW-0676">Redox-active center</keyword>